<reference evidence="3 4" key="1">
    <citation type="submission" date="2018-07" db="EMBL/GenBank/DDBJ databases">
        <title>Leeuwenhoekiella genomics.</title>
        <authorList>
            <person name="Tahon G."/>
            <person name="Willems A."/>
        </authorList>
    </citation>
    <scope>NUCLEOTIDE SEQUENCE [LARGE SCALE GENOMIC DNA]</scope>
    <source>
        <strain evidence="3 4">LMG 1345</strain>
    </source>
</reference>
<dbReference type="InterPro" id="IPR040198">
    <property type="entry name" value="Fido_containing"/>
</dbReference>
<gene>
    <name evidence="3" type="ORF">DSL99_2248</name>
</gene>
<dbReference type="InterPro" id="IPR036597">
    <property type="entry name" value="Fido-like_dom_sf"/>
</dbReference>
<dbReference type="EMBL" id="QOVL01000010">
    <property type="protein sequence ID" value="RXG29013.1"/>
    <property type="molecule type" value="Genomic_DNA"/>
</dbReference>
<dbReference type="InterPro" id="IPR003812">
    <property type="entry name" value="Fido"/>
</dbReference>
<dbReference type="RefSeq" id="WP_073099647.1">
    <property type="nucleotide sequence ID" value="NZ_QOVL01000010.1"/>
</dbReference>
<proteinExistence type="predicted"/>
<dbReference type="Proteomes" id="UP000290608">
    <property type="component" value="Unassembled WGS sequence"/>
</dbReference>
<dbReference type="Gene3D" id="1.10.3290.10">
    <property type="entry name" value="Fido-like domain"/>
    <property type="match status" value="1"/>
</dbReference>
<evidence type="ECO:0000256" key="1">
    <source>
        <dbReference type="PIRSR" id="PIRSR640198-1"/>
    </source>
</evidence>
<dbReference type="AlphaFoldDB" id="A0A4Q0PKT9"/>
<dbReference type="PANTHER" id="PTHR13504:SF39">
    <property type="entry name" value="CELL FILAMENTATION PROTEIN"/>
    <property type="match status" value="1"/>
</dbReference>
<evidence type="ECO:0000313" key="3">
    <source>
        <dbReference type="EMBL" id="RXG29013.1"/>
    </source>
</evidence>
<feature type="active site" evidence="1">
    <location>
        <position position="133"/>
    </location>
</feature>
<protein>
    <submittedName>
        <fullName evidence="3">Fic-DOC domain mobile mystery protein B</fullName>
    </submittedName>
</protein>
<dbReference type="PANTHER" id="PTHR13504">
    <property type="entry name" value="FIDO DOMAIN-CONTAINING PROTEIN DDB_G0283145"/>
    <property type="match status" value="1"/>
</dbReference>
<dbReference type="Pfam" id="PF02661">
    <property type="entry name" value="Fic"/>
    <property type="match status" value="1"/>
</dbReference>
<evidence type="ECO:0000259" key="2">
    <source>
        <dbReference type="PROSITE" id="PS51459"/>
    </source>
</evidence>
<dbReference type="InterPro" id="IPR013436">
    <property type="entry name" value="Mobile_mystery_prot_B"/>
</dbReference>
<organism evidence="3 4">
    <name type="scientific">Leeuwenhoekiella marinoflava</name>
    <dbReference type="NCBI Taxonomy" id="988"/>
    <lineage>
        <taxon>Bacteria</taxon>
        <taxon>Pseudomonadati</taxon>
        <taxon>Bacteroidota</taxon>
        <taxon>Flavobacteriia</taxon>
        <taxon>Flavobacteriales</taxon>
        <taxon>Flavobacteriaceae</taxon>
        <taxon>Leeuwenhoekiella</taxon>
    </lineage>
</organism>
<feature type="domain" description="Fido" evidence="2">
    <location>
        <begin position="59"/>
        <end position="198"/>
    </location>
</feature>
<dbReference type="PROSITE" id="PS51459">
    <property type="entry name" value="FIDO"/>
    <property type="match status" value="1"/>
</dbReference>
<accession>A0A4Q0PKT9</accession>
<dbReference type="SUPFAM" id="SSF140931">
    <property type="entry name" value="Fic-like"/>
    <property type="match status" value="1"/>
</dbReference>
<dbReference type="STRING" id="1122159.SAMN02745246_02538"/>
<dbReference type="NCBIfam" id="TIGR02613">
    <property type="entry name" value="mob_myst_B"/>
    <property type="match status" value="1"/>
</dbReference>
<sequence>MGLNLEYIDGQTPIDEEEKEGLRIETISTKEELDEFEQLNIEEALQWVFGKKFKANQVFTEKFICDLHKRMYGNVWDWTGQFRKTEKNIGIDKHQIPMHLKMLCDDALFWVENETFAPEELAIRFKHRLVSIHCFSNGNGRHSRLMGDIIIEKLFGEEPFSWGAGNLSKANDTRASYLKAVKQADLNKYKALLEFCRS</sequence>
<name>A0A4Q0PKT9_9FLAO</name>
<comment type="caution">
    <text evidence="3">The sequence shown here is derived from an EMBL/GenBank/DDBJ whole genome shotgun (WGS) entry which is preliminary data.</text>
</comment>
<evidence type="ECO:0000313" key="4">
    <source>
        <dbReference type="Proteomes" id="UP000290608"/>
    </source>
</evidence>